<dbReference type="InterPro" id="IPR011692">
    <property type="entry name" value="Stress_up-reg_Nod19"/>
</dbReference>
<dbReference type="Pfam" id="PF07712">
    <property type="entry name" value="SURNod19"/>
    <property type="match status" value="2"/>
</dbReference>
<evidence type="ECO:0000313" key="3">
    <source>
        <dbReference type="Proteomes" id="UP001177140"/>
    </source>
</evidence>
<comment type="caution">
    <text evidence="2">The sequence shown here is derived from an EMBL/GenBank/DDBJ whole genome shotgun (WGS) entry which is preliminary data.</text>
</comment>
<dbReference type="Proteomes" id="UP001177140">
    <property type="component" value="Unassembled WGS sequence"/>
</dbReference>
<name>A0AA41SED5_PAPNU</name>
<reference evidence="2" key="1">
    <citation type="submission" date="2022-03" db="EMBL/GenBank/DDBJ databases">
        <title>A functionally conserved STORR gene fusion in Papaver species that diverged 16.8 million years ago.</title>
        <authorList>
            <person name="Catania T."/>
        </authorList>
    </citation>
    <scope>NUCLEOTIDE SEQUENCE</scope>
    <source>
        <strain evidence="2">S-191538</strain>
    </source>
</reference>
<keyword evidence="3" id="KW-1185">Reference proteome</keyword>
<proteinExistence type="predicted"/>
<evidence type="ECO:0000313" key="2">
    <source>
        <dbReference type="EMBL" id="MCL7033465.1"/>
    </source>
</evidence>
<gene>
    <name evidence="2" type="ORF">MKW94_008418</name>
</gene>
<dbReference type="EMBL" id="JAJJMA010134752">
    <property type="protein sequence ID" value="MCL7033465.1"/>
    <property type="molecule type" value="Genomic_DNA"/>
</dbReference>
<dbReference type="PANTHER" id="PTHR33390">
    <property type="entry name" value="STRESS UP-REGULATED NOD 19 PROTEIN"/>
    <property type="match status" value="1"/>
</dbReference>
<evidence type="ECO:0000256" key="1">
    <source>
        <dbReference type="SAM" id="SignalP"/>
    </source>
</evidence>
<evidence type="ECO:0008006" key="4">
    <source>
        <dbReference type="Google" id="ProtNLM"/>
    </source>
</evidence>
<feature type="signal peptide" evidence="1">
    <location>
        <begin position="1"/>
        <end position="17"/>
    </location>
</feature>
<protein>
    <recommendedName>
        <fullName evidence="4">Stress up-regulated Nod 19</fullName>
    </recommendedName>
</protein>
<dbReference type="PANTHER" id="PTHR33390:SF1">
    <property type="entry name" value="STRESS UP-REGULATED NOD 19 PROTEIN"/>
    <property type="match status" value="1"/>
</dbReference>
<keyword evidence="1" id="KW-0732">Signal</keyword>
<sequence>MEKFAAFLSLKFVLGAGSVCNKYYYNVDFPRGNVALKDFNAEIVDESGNAVPLYETYIYHWVILRYFAPKHIEERWLTNVLTFYIRGMEDQFGCKDCKCDLYKVTKDEYGTPLRLGYTGCLKCCYDETQCRWVDWEEATVPVKIMSFVPRKESDDSELACKNKKISFVLPNGDYVIYGAAHQHSAGFGSALYGDDGRLMCTSLPVYGDGNEAGNGLSFGIKIQQHYKSGRGDGFFLHLGRGSTLEILEYTWMLVFFWRDGKEGGYQQYLLGI</sequence>
<dbReference type="AlphaFoldDB" id="A0AA41SED5"/>
<feature type="chain" id="PRO_5041365992" description="Stress up-regulated Nod 19" evidence="1">
    <location>
        <begin position="18"/>
        <end position="272"/>
    </location>
</feature>
<accession>A0AA41SED5</accession>
<organism evidence="2 3">
    <name type="scientific">Papaver nudicaule</name>
    <name type="common">Iceland poppy</name>
    <dbReference type="NCBI Taxonomy" id="74823"/>
    <lineage>
        <taxon>Eukaryota</taxon>
        <taxon>Viridiplantae</taxon>
        <taxon>Streptophyta</taxon>
        <taxon>Embryophyta</taxon>
        <taxon>Tracheophyta</taxon>
        <taxon>Spermatophyta</taxon>
        <taxon>Magnoliopsida</taxon>
        <taxon>Ranunculales</taxon>
        <taxon>Papaveraceae</taxon>
        <taxon>Papaveroideae</taxon>
        <taxon>Papaver</taxon>
    </lineage>
</organism>